<keyword evidence="3" id="KW-0479">Metal-binding</keyword>
<keyword evidence="4" id="KW-0408">Iron</keyword>
<keyword evidence="5" id="KW-1133">Transmembrane helix</keyword>
<sequence length="340" mass="39208">MEPIDSLIERLRGLAEYYAPNPLATTLLAFALGLLVIFVVPWNLNGPPSLLDPIPFIFNTSQFIFNNERFMTRVSPITLFSSHRKALKNARLARFYLFSTPVFLVSGQQNIRTIFAPSHKVGSEAIFAENVFPVLYRMSKGDVRKFAQDKSGRGRLPAPGTEHVPLEQRYWYGYEHVHSEYLSRTQHLRPMAEWFRKRMSRTLDEGFAVGEWRTVSLIDFCKRQVAERSVESLFGPRIFELNPGLLDAFWEFDSNIFLLTLAIPRWLSPGPYRVQDRYYAMMSKYLDAAWENFDWNGPEADADWEPNFGARACREVVKWLRDSGFHSQVAVGAMAMLVFA</sequence>
<feature type="transmembrane region" description="Helical" evidence="5">
    <location>
        <begin position="21"/>
        <end position="44"/>
    </location>
</feature>
<gene>
    <name evidence="6" type="ORF">G7Y89_g14069</name>
</gene>
<dbReference type="Gene3D" id="1.10.630.10">
    <property type="entry name" value="Cytochrome P450"/>
    <property type="match status" value="1"/>
</dbReference>
<dbReference type="SUPFAM" id="SSF48264">
    <property type="entry name" value="Cytochrome P450"/>
    <property type="match status" value="1"/>
</dbReference>
<dbReference type="InterPro" id="IPR050529">
    <property type="entry name" value="CYP450_sterol_14alpha_dmase"/>
</dbReference>
<evidence type="ECO:0000256" key="5">
    <source>
        <dbReference type="SAM" id="Phobius"/>
    </source>
</evidence>
<comment type="similarity">
    <text evidence="1">Belongs to the cytochrome P450 family.</text>
</comment>
<evidence type="ECO:0000256" key="2">
    <source>
        <dbReference type="ARBA" id="ARBA00022617"/>
    </source>
</evidence>
<dbReference type="Proteomes" id="UP000566819">
    <property type="component" value="Unassembled WGS sequence"/>
</dbReference>
<keyword evidence="2" id="KW-0349">Heme</keyword>
<dbReference type="PANTHER" id="PTHR24304">
    <property type="entry name" value="CYTOCHROME P450 FAMILY 7"/>
    <property type="match status" value="1"/>
</dbReference>
<dbReference type="PANTHER" id="PTHR24304:SF2">
    <property type="entry name" value="24-HYDROXYCHOLESTEROL 7-ALPHA-HYDROXYLASE"/>
    <property type="match status" value="1"/>
</dbReference>
<evidence type="ECO:0000313" key="6">
    <source>
        <dbReference type="EMBL" id="KAF4624102.1"/>
    </source>
</evidence>
<dbReference type="GO" id="GO:0005506">
    <property type="term" value="F:iron ion binding"/>
    <property type="evidence" value="ECO:0007669"/>
    <property type="project" value="InterPro"/>
</dbReference>
<evidence type="ECO:0000256" key="3">
    <source>
        <dbReference type="ARBA" id="ARBA00022723"/>
    </source>
</evidence>
<reference evidence="6 7" key="1">
    <citation type="submission" date="2020-03" db="EMBL/GenBank/DDBJ databases">
        <title>Draft Genome Sequence of Cudoniella acicularis.</title>
        <authorList>
            <person name="Buettner E."/>
            <person name="Kellner H."/>
        </authorList>
    </citation>
    <scope>NUCLEOTIDE SEQUENCE [LARGE SCALE GENOMIC DNA]</scope>
    <source>
        <strain evidence="6 7">DSM 108380</strain>
    </source>
</reference>
<protein>
    <submittedName>
        <fullName evidence="6">Uncharacterized protein</fullName>
    </submittedName>
</protein>
<dbReference type="InterPro" id="IPR036396">
    <property type="entry name" value="Cyt_P450_sf"/>
</dbReference>
<name>A0A8H4VVU6_9HELO</name>
<dbReference type="GO" id="GO:0016705">
    <property type="term" value="F:oxidoreductase activity, acting on paired donors, with incorporation or reduction of molecular oxygen"/>
    <property type="evidence" value="ECO:0007669"/>
    <property type="project" value="InterPro"/>
</dbReference>
<proteinExistence type="inferred from homology"/>
<dbReference type="GO" id="GO:0020037">
    <property type="term" value="F:heme binding"/>
    <property type="evidence" value="ECO:0007669"/>
    <property type="project" value="InterPro"/>
</dbReference>
<dbReference type="AlphaFoldDB" id="A0A8H4VVU6"/>
<dbReference type="OrthoDB" id="3366823at2759"/>
<dbReference type="GO" id="GO:0008395">
    <property type="term" value="F:steroid hydroxylase activity"/>
    <property type="evidence" value="ECO:0007669"/>
    <property type="project" value="TreeGrafter"/>
</dbReference>
<organism evidence="6 7">
    <name type="scientific">Cudoniella acicularis</name>
    <dbReference type="NCBI Taxonomy" id="354080"/>
    <lineage>
        <taxon>Eukaryota</taxon>
        <taxon>Fungi</taxon>
        <taxon>Dikarya</taxon>
        <taxon>Ascomycota</taxon>
        <taxon>Pezizomycotina</taxon>
        <taxon>Leotiomycetes</taxon>
        <taxon>Helotiales</taxon>
        <taxon>Tricladiaceae</taxon>
        <taxon>Cudoniella</taxon>
    </lineage>
</organism>
<keyword evidence="5" id="KW-0472">Membrane</keyword>
<evidence type="ECO:0000313" key="7">
    <source>
        <dbReference type="Proteomes" id="UP000566819"/>
    </source>
</evidence>
<evidence type="ECO:0000256" key="4">
    <source>
        <dbReference type="ARBA" id="ARBA00023004"/>
    </source>
</evidence>
<dbReference type="EMBL" id="JAAMPI010001770">
    <property type="protein sequence ID" value="KAF4624102.1"/>
    <property type="molecule type" value="Genomic_DNA"/>
</dbReference>
<keyword evidence="5" id="KW-0812">Transmembrane</keyword>
<evidence type="ECO:0000256" key="1">
    <source>
        <dbReference type="ARBA" id="ARBA00010617"/>
    </source>
</evidence>
<keyword evidence="7" id="KW-1185">Reference proteome</keyword>
<comment type="caution">
    <text evidence="6">The sequence shown here is derived from an EMBL/GenBank/DDBJ whole genome shotgun (WGS) entry which is preliminary data.</text>
</comment>
<accession>A0A8H4VVU6</accession>